<dbReference type="InterPro" id="IPR038139">
    <property type="entry name" value="NlpE_C_sf"/>
</dbReference>
<reference evidence="2" key="1">
    <citation type="journal article" date="2019" name="Int. J. Syst. Evol. Microbiol.">
        <title>The Global Catalogue of Microorganisms (GCM) 10K type strain sequencing project: providing services to taxonomists for standard genome sequencing and annotation.</title>
        <authorList>
            <consortium name="The Broad Institute Genomics Platform"/>
            <consortium name="The Broad Institute Genome Sequencing Center for Infectious Disease"/>
            <person name="Wu L."/>
            <person name="Ma J."/>
        </authorList>
    </citation>
    <scope>NUCLEOTIDE SEQUENCE [LARGE SCALE GENOMIC DNA]</scope>
    <source>
        <strain evidence="2">JCM 18401</strain>
    </source>
</reference>
<accession>A0ABP9EHE0</accession>
<protein>
    <submittedName>
        <fullName evidence="1">Uncharacterized protein</fullName>
    </submittedName>
</protein>
<dbReference type="Gene3D" id="2.40.50.540">
    <property type="match status" value="1"/>
</dbReference>
<sequence length="164" mass="18825">MVLFANGAFLMERSAPLPSEAGRWFIQGNSLTLIHPHGQAHMAWPLEQDPQWHTLAARRSHLPPKLYFEGYVSLRDDALIFRDCMTGLEYALSEADRALLLRHDSKRLGWRRAVWVALTGHWQDDIRRRVPSQITITAVHAVAPQQRCKTQLALPRRSEGKTRL</sequence>
<keyword evidence="2" id="KW-1185">Reference proteome</keyword>
<proteinExistence type="predicted"/>
<dbReference type="EMBL" id="BAABJZ010000014">
    <property type="protein sequence ID" value="GAA4878873.1"/>
    <property type="molecule type" value="Genomic_DNA"/>
</dbReference>
<evidence type="ECO:0000313" key="2">
    <source>
        <dbReference type="Proteomes" id="UP001499988"/>
    </source>
</evidence>
<evidence type="ECO:0000313" key="1">
    <source>
        <dbReference type="EMBL" id="GAA4878873.1"/>
    </source>
</evidence>
<organism evidence="1 2">
    <name type="scientific">Ferrimonas pelagia</name>
    <dbReference type="NCBI Taxonomy" id="1177826"/>
    <lineage>
        <taxon>Bacteria</taxon>
        <taxon>Pseudomonadati</taxon>
        <taxon>Pseudomonadota</taxon>
        <taxon>Gammaproteobacteria</taxon>
        <taxon>Alteromonadales</taxon>
        <taxon>Ferrimonadaceae</taxon>
        <taxon>Ferrimonas</taxon>
    </lineage>
</organism>
<name>A0ABP9EHE0_9GAMM</name>
<dbReference type="Proteomes" id="UP001499988">
    <property type="component" value="Unassembled WGS sequence"/>
</dbReference>
<gene>
    <name evidence="1" type="ORF">GCM10023333_10770</name>
</gene>
<comment type="caution">
    <text evidence="1">The sequence shown here is derived from an EMBL/GenBank/DDBJ whole genome shotgun (WGS) entry which is preliminary data.</text>
</comment>